<dbReference type="PROSITE" id="PS50011">
    <property type="entry name" value="PROTEIN_KINASE_DOM"/>
    <property type="match status" value="1"/>
</dbReference>
<dbReference type="InterPro" id="IPR011009">
    <property type="entry name" value="Kinase-like_dom_sf"/>
</dbReference>
<dbReference type="Gene3D" id="1.10.510.10">
    <property type="entry name" value="Transferase(Phosphotransferase) domain 1"/>
    <property type="match status" value="1"/>
</dbReference>
<dbReference type="PANTHER" id="PTHR43289">
    <property type="entry name" value="MITOGEN-ACTIVATED PROTEIN KINASE KINASE KINASE 20-RELATED"/>
    <property type="match status" value="1"/>
</dbReference>
<protein>
    <recommendedName>
        <fullName evidence="1">non-specific serine/threonine protein kinase</fullName>
        <ecNumber evidence="1">2.7.11.1</ecNumber>
    </recommendedName>
</protein>
<dbReference type="FunFam" id="1.10.510.10:FF:000021">
    <property type="entry name" value="Serine/threonine protein kinase"/>
    <property type="match status" value="1"/>
</dbReference>
<proteinExistence type="predicted"/>
<organism evidence="13 14">
    <name type="scientific">Streptomyces cacaoi</name>
    <dbReference type="NCBI Taxonomy" id="1898"/>
    <lineage>
        <taxon>Bacteria</taxon>
        <taxon>Bacillati</taxon>
        <taxon>Actinomycetota</taxon>
        <taxon>Actinomycetes</taxon>
        <taxon>Kitasatosporales</taxon>
        <taxon>Streptomycetaceae</taxon>
        <taxon>Streptomyces</taxon>
    </lineage>
</organism>
<keyword evidence="6 9" id="KW-0067">ATP-binding</keyword>
<evidence type="ECO:0000259" key="12">
    <source>
        <dbReference type="PROSITE" id="PS50011"/>
    </source>
</evidence>
<dbReference type="AlphaFoldDB" id="A0A4Y3R1J1"/>
<evidence type="ECO:0000256" key="11">
    <source>
        <dbReference type="SAM" id="Phobius"/>
    </source>
</evidence>
<evidence type="ECO:0000256" key="9">
    <source>
        <dbReference type="PROSITE-ProRule" id="PRU10141"/>
    </source>
</evidence>
<evidence type="ECO:0000256" key="5">
    <source>
        <dbReference type="ARBA" id="ARBA00022777"/>
    </source>
</evidence>
<comment type="caution">
    <text evidence="13">The sequence shown here is derived from an EMBL/GenBank/DDBJ whole genome shotgun (WGS) entry which is preliminary data.</text>
</comment>
<dbReference type="SUPFAM" id="SSF56112">
    <property type="entry name" value="Protein kinase-like (PK-like)"/>
    <property type="match status" value="1"/>
</dbReference>
<evidence type="ECO:0000256" key="6">
    <source>
        <dbReference type="ARBA" id="ARBA00022840"/>
    </source>
</evidence>
<dbReference type="SMART" id="SM00220">
    <property type="entry name" value="S_TKc"/>
    <property type="match status" value="1"/>
</dbReference>
<evidence type="ECO:0000256" key="1">
    <source>
        <dbReference type="ARBA" id="ARBA00012513"/>
    </source>
</evidence>
<dbReference type="EC" id="2.7.11.1" evidence="1"/>
<keyword evidence="14" id="KW-1185">Reference proteome</keyword>
<feature type="transmembrane region" description="Helical" evidence="11">
    <location>
        <begin position="394"/>
        <end position="415"/>
    </location>
</feature>
<dbReference type="InterPro" id="IPR017441">
    <property type="entry name" value="Protein_kinase_ATP_BS"/>
</dbReference>
<keyword evidence="11" id="KW-0812">Transmembrane</keyword>
<dbReference type="Proteomes" id="UP000319210">
    <property type="component" value="Unassembled WGS sequence"/>
</dbReference>
<feature type="transmembrane region" description="Helical" evidence="11">
    <location>
        <begin position="328"/>
        <end position="349"/>
    </location>
</feature>
<dbReference type="GO" id="GO:0004674">
    <property type="term" value="F:protein serine/threonine kinase activity"/>
    <property type="evidence" value="ECO:0007669"/>
    <property type="project" value="UniProtKB-KW"/>
</dbReference>
<feature type="binding site" evidence="9">
    <location>
        <position position="44"/>
    </location>
    <ligand>
        <name>ATP</name>
        <dbReference type="ChEBI" id="CHEBI:30616"/>
    </ligand>
</feature>
<dbReference type="InterPro" id="IPR000719">
    <property type="entry name" value="Prot_kinase_dom"/>
</dbReference>
<dbReference type="FunFam" id="3.30.200.20:FF:000035">
    <property type="entry name" value="Serine/threonine protein kinase Stk1"/>
    <property type="match status" value="1"/>
</dbReference>
<sequence length="429" mass="46241">MYEGEGLTSVGAGRYELIQTVGRGGMATVHEAVDSALGRKVAVKVMHRAAASEEFRARFQQEARAVGGLNTPTVVAVHDIGEEPVPDGDSVPYMVMEFVEGRPLSQFVSAGPMPVDEALRITADVLDGLAASHKAGLIHRDIKPANVMMTMDGDVKVLDFGIARAIAADASPITRTGTVVGTAHYMSPEQAQGKELDHRSDLYPTGVLLFELLSGRRPFHAESEAALLYHHVHSAPPLLSSLGVTVPEAVQRLISRSLDKEPDKRPSSAGQMRSMILAAMQMPVSRRTSVAQPTPIPERPAYDPIQPPPVPPENHAPRSAGSWWGNPWVGITVAAFGYIAGLISFRFVVSLSIDARAIGILLFYGLMYMSVLYGLFVGIRNTRAAAPQTSRRSLGVLCILSIFFGVSITSGLGYWDSGFCISDRAPDRW</sequence>
<comment type="catalytic activity">
    <reaction evidence="7">
        <text>L-threonyl-[protein] + ATP = O-phospho-L-threonyl-[protein] + ADP + H(+)</text>
        <dbReference type="Rhea" id="RHEA:46608"/>
        <dbReference type="Rhea" id="RHEA-COMP:11060"/>
        <dbReference type="Rhea" id="RHEA-COMP:11605"/>
        <dbReference type="ChEBI" id="CHEBI:15378"/>
        <dbReference type="ChEBI" id="CHEBI:30013"/>
        <dbReference type="ChEBI" id="CHEBI:30616"/>
        <dbReference type="ChEBI" id="CHEBI:61977"/>
        <dbReference type="ChEBI" id="CHEBI:456216"/>
        <dbReference type="EC" id="2.7.11.1"/>
    </reaction>
</comment>
<evidence type="ECO:0000256" key="3">
    <source>
        <dbReference type="ARBA" id="ARBA00022679"/>
    </source>
</evidence>
<dbReference type="PANTHER" id="PTHR43289:SF6">
    <property type="entry name" value="SERINE_THREONINE-PROTEIN KINASE NEKL-3"/>
    <property type="match status" value="1"/>
</dbReference>
<accession>A0A4Y3R1J1</accession>
<keyword evidence="4 9" id="KW-0547">Nucleotide-binding</keyword>
<name>A0A4Y3R1J1_STRCI</name>
<feature type="transmembrane region" description="Helical" evidence="11">
    <location>
        <begin position="361"/>
        <end position="379"/>
    </location>
</feature>
<reference evidence="13 14" key="1">
    <citation type="submission" date="2019-06" db="EMBL/GenBank/DDBJ databases">
        <title>Whole genome shotgun sequence of Streptomyces cacaoi subsp. cacaoi NBRC 12748.</title>
        <authorList>
            <person name="Hosoyama A."/>
            <person name="Uohara A."/>
            <person name="Ohji S."/>
            <person name="Ichikawa N."/>
        </authorList>
    </citation>
    <scope>NUCLEOTIDE SEQUENCE [LARGE SCALE GENOMIC DNA]</scope>
    <source>
        <strain evidence="13 14">NBRC 12748</strain>
    </source>
</reference>
<feature type="domain" description="Protein kinase" evidence="12">
    <location>
        <begin position="15"/>
        <end position="277"/>
    </location>
</feature>
<keyword evidence="2" id="KW-0723">Serine/threonine-protein kinase</keyword>
<gene>
    <name evidence="13" type="ORF">SCA03_31840</name>
</gene>
<keyword evidence="11" id="KW-0472">Membrane</keyword>
<dbReference type="RefSeq" id="WP_158102367.1">
    <property type="nucleotide sequence ID" value="NZ_BJMM01000014.1"/>
</dbReference>
<dbReference type="CDD" id="cd14014">
    <property type="entry name" value="STKc_PknB_like"/>
    <property type="match status" value="1"/>
</dbReference>
<evidence type="ECO:0000256" key="8">
    <source>
        <dbReference type="ARBA" id="ARBA00048679"/>
    </source>
</evidence>
<keyword evidence="5" id="KW-0418">Kinase</keyword>
<dbReference type="GO" id="GO:0005524">
    <property type="term" value="F:ATP binding"/>
    <property type="evidence" value="ECO:0007669"/>
    <property type="project" value="UniProtKB-UniRule"/>
</dbReference>
<comment type="catalytic activity">
    <reaction evidence="8">
        <text>L-seryl-[protein] + ATP = O-phospho-L-seryl-[protein] + ADP + H(+)</text>
        <dbReference type="Rhea" id="RHEA:17989"/>
        <dbReference type="Rhea" id="RHEA-COMP:9863"/>
        <dbReference type="Rhea" id="RHEA-COMP:11604"/>
        <dbReference type="ChEBI" id="CHEBI:15378"/>
        <dbReference type="ChEBI" id="CHEBI:29999"/>
        <dbReference type="ChEBI" id="CHEBI:30616"/>
        <dbReference type="ChEBI" id="CHEBI:83421"/>
        <dbReference type="ChEBI" id="CHEBI:456216"/>
        <dbReference type="EC" id="2.7.11.1"/>
    </reaction>
</comment>
<evidence type="ECO:0000256" key="7">
    <source>
        <dbReference type="ARBA" id="ARBA00047899"/>
    </source>
</evidence>
<evidence type="ECO:0000256" key="2">
    <source>
        <dbReference type="ARBA" id="ARBA00022527"/>
    </source>
</evidence>
<dbReference type="PROSITE" id="PS00108">
    <property type="entry name" value="PROTEIN_KINASE_ST"/>
    <property type="match status" value="1"/>
</dbReference>
<dbReference type="InterPro" id="IPR008271">
    <property type="entry name" value="Ser/Thr_kinase_AS"/>
</dbReference>
<feature type="compositionally biased region" description="Pro residues" evidence="10">
    <location>
        <begin position="305"/>
        <end position="314"/>
    </location>
</feature>
<dbReference type="Pfam" id="PF00069">
    <property type="entry name" value="Pkinase"/>
    <property type="match status" value="1"/>
</dbReference>
<dbReference type="Gene3D" id="3.30.200.20">
    <property type="entry name" value="Phosphorylase Kinase, domain 1"/>
    <property type="match status" value="1"/>
</dbReference>
<dbReference type="PROSITE" id="PS00107">
    <property type="entry name" value="PROTEIN_KINASE_ATP"/>
    <property type="match status" value="1"/>
</dbReference>
<evidence type="ECO:0000256" key="10">
    <source>
        <dbReference type="SAM" id="MobiDB-lite"/>
    </source>
</evidence>
<keyword evidence="11" id="KW-1133">Transmembrane helix</keyword>
<feature type="region of interest" description="Disordered" evidence="10">
    <location>
        <begin position="285"/>
        <end position="318"/>
    </location>
</feature>
<evidence type="ECO:0000313" key="14">
    <source>
        <dbReference type="Proteomes" id="UP000319210"/>
    </source>
</evidence>
<dbReference type="GO" id="GO:0045717">
    <property type="term" value="P:negative regulation of fatty acid biosynthetic process"/>
    <property type="evidence" value="ECO:0007669"/>
    <property type="project" value="UniProtKB-ARBA"/>
</dbReference>
<evidence type="ECO:0000256" key="4">
    <source>
        <dbReference type="ARBA" id="ARBA00022741"/>
    </source>
</evidence>
<keyword evidence="3" id="KW-0808">Transferase</keyword>
<dbReference type="EMBL" id="BJMM01000014">
    <property type="protein sequence ID" value="GEB50633.1"/>
    <property type="molecule type" value="Genomic_DNA"/>
</dbReference>
<evidence type="ECO:0000313" key="13">
    <source>
        <dbReference type="EMBL" id="GEB50633.1"/>
    </source>
</evidence>